<dbReference type="AlphaFoldDB" id="A0A318TTX6"/>
<feature type="region of interest" description="Disordered" evidence="1">
    <location>
        <begin position="87"/>
        <end position="107"/>
    </location>
</feature>
<reference evidence="2 3" key="1">
    <citation type="submission" date="2018-06" db="EMBL/GenBank/DDBJ databases">
        <title>Genomic Encyclopedia of Archaeal and Bacterial Type Strains, Phase II (KMG-II): from individual species to whole genera.</title>
        <authorList>
            <person name="Goeker M."/>
        </authorList>
    </citation>
    <scope>NUCLEOTIDE SEQUENCE [LARGE SCALE GENOMIC DNA]</scope>
    <source>
        <strain evidence="2 3">JCM 11668</strain>
    </source>
</reference>
<keyword evidence="3" id="KW-1185">Reference proteome</keyword>
<evidence type="ECO:0000313" key="3">
    <source>
        <dbReference type="Proteomes" id="UP000248148"/>
    </source>
</evidence>
<organism evidence="2 3">
    <name type="scientific">Rhodopseudomonas faecalis</name>
    <dbReference type="NCBI Taxonomy" id="99655"/>
    <lineage>
        <taxon>Bacteria</taxon>
        <taxon>Pseudomonadati</taxon>
        <taxon>Pseudomonadota</taxon>
        <taxon>Alphaproteobacteria</taxon>
        <taxon>Hyphomicrobiales</taxon>
        <taxon>Nitrobacteraceae</taxon>
        <taxon>Rhodopseudomonas</taxon>
    </lineage>
</organism>
<proteinExistence type="predicted"/>
<dbReference type="EMBL" id="QJTI01000008">
    <property type="protein sequence ID" value="PYF03089.1"/>
    <property type="molecule type" value="Genomic_DNA"/>
</dbReference>
<gene>
    <name evidence="2" type="ORF">BJ122_10814</name>
</gene>
<sequence>MTGALDKAALLARLQQQCDTLGLSRGQDGAHGVSGTIETITSKWWLGGRTVNYRMSCALTDDRIAHYRDAIIERSWGLPPPTLSMETSSIRGRKLSGQRRDLSPGGGGTIDFGEIRDAFEATVKTAGWQFRYEGGRMP</sequence>
<accession>A0A318TTX6</accession>
<dbReference type="OrthoDB" id="8448537at2"/>
<protein>
    <submittedName>
        <fullName evidence="2">Uncharacterized protein</fullName>
    </submittedName>
</protein>
<dbReference type="Proteomes" id="UP000248148">
    <property type="component" value="Unassembled WGS sequence"/>
</dbReference>
<comment type="caution">
    <text evidence="2">The sequence shown here is derived from an EMBL/GenBank/DDBJ whole genome shotgun (WGS) entry which is preliminary data.</text>
</comment>
<evidence type="ECO:0000313" key="2">
    <source>
        <dbReference type="EMBL" id="PYF03089.1"/>
    </source>
</evidence>
<dbReference type="RefSeq" id="WP_146227169.1">
    <property type="nucleotide sequence ID" value="NZ_QJTI01000008.1"/>
</dbReference>
<name>A0A318TTX6_9BRAD</name>
<evidence type="ECO:0000256" key="1">
    <source>
        <dbReference type="SAM" id="MobiDB-lite"/>
    </source>
</evidence>